<dbReference type="PRINTS" id="PR00420">
    <property type="entry name" value="RNGMNOXGNASE"/>
</dbReference>
<protein>
    <submittedName>
        <fullName evidence="5">FAD-dependent oxidoreductase</fullName>
    </submittedName>
</protein>
<reference evidence="6" key="1">
    <citation type="journal article" date="2019" name="Int. J. Syst. Evol. Microbiol.">
        <title>The Global Catalogue of Microorganisms (GCM) 10K type strain sequencing project: providing services to taxonomists for standard genome sequencing and annotation.</title>
        <authorList>
            <consortium name="The Broad Institute Genomics Platform"/>
            <consortium name="The Broad Institute Genome Sequencing Center for Infectious Disease"/>
            <person name="Wu L."/>
            <person name="Ma J."/>
        </authorList>
    </citation>
    <scope>NUCLEOTIDE SEQUENCE [LARGE SCALE GENOMIC DNA]</scope>
    <source>
        <strain evidence="6">SYNS20</strain>
    </source>
</reference>
<dbReference type="Gene3D" id="3.30.70.2450">
    <property type="match status" value="1"/>
</dbReference>
<dbReference type="InterPro" id="IPR050641">
    <property type="entry name" value="RIFMO-like"/>
</dbReference>
<keyword evidence="2" id="KW-0285">Flavoprotein</keyword>
<evidence type="ECO:0000313" key="6">
    <source>
        <dbReference type="Proteomes" id="UP001596523"/>
    </source>
</evidence>
<accession>A0ABW2JQK0</accession>
<evidence type="ECO:0000256" key="3">
    <source>
        <dbReference type="ARBA" id="ARBA00022827"/>
    </source>
</evidence>
<proteinExistence type="predicted"/>
<evidence type="ECO:0000259" key="4">
    <source>
        <dbReference type="Pfam" id="PF01494"/>
    </source>
</evidence>
<dbReference type="InterPro" id="IPR036188">
    <property type="entry name" value="FAD/NAD-bd_sf"/>
</dbReference>
<dbReference type="Gene3D" id="3.40.30.120">
    <property type="match status" value="1"/>
</dbReference>
<name>A0ABW2JQK0_9ACTN</name>
<dbReference type="SUPFAM" id="SSF51905">
    <property type="entry name" value="FAD/NAD(P)-binding domain"/>
    <property type="match status" value="1"/>
</dbReference>
<dbReference type="Proteomes" id="UP001596523">
    <property type="component" value="Unassembled WGS sequence"/>
</dbReference>
<dbReference type="Gene3D" id="3.50.50.60">
    <property type="entry name" value="FAD/NAD(P)-binding domain"/>
    <property type="match status" value="1"/>
</dbReference>
<dbReference type="PANTHER" id="PTHR43004">
    <property type="entry name" value="TRK SYSTEM POTASSIUM UPTAKE PROTEIN"/>
    <property type="match status" value="1"/>
</dbReference>
<comment type="caution">
    <text evidence="5">The sequence shown here is derived from an EMBL/GenBank/DDBJ whole genome shotgun (WGS) entry which is preliminary data.</text>
</comment>
<feature type="domain" description="FAD-binding" evidence="4">
    <location>
        <begin position="10"/>
        <end position="355"/>
    </location>
</feature>
<evidence type="ECO:0000256" key="2">
    <source>
        <dbReference type="ARBA" id="ARBA00022630"/>
    </source>
</evidence>
<keyword evidence="3" id="KW-0274">FAD</keyword>
<dbReference type="RefSeq" id="WP_381835903.1">
    <property type="nucleotide sequence ID" value="NZ_JBHTCF010000014.1"/>
</dbReference>
<organism evidence="5 6">
    <name type="scientific">Streptomyces monticola</name>
    <dbReference type="NCBI Taxonomy" id="2666263"/>
    <lineage>
        <taxon>Bacteria</taxon>
        <taxon>Bacillati</taxon>
        <taxon>Actinomycetota</taxon>
        <taxon>Actinomycetes</taxon>
        <taxon>Kitasatosporales</taxon>
        <taxon>Streptomycetaceae</taxon>
        <taxon>Streptomyces</taxon>
    </lineage>
</organism>
<sequence>MSRGSAGTAADVLVVGAGPVGLFTAALLDAAGVRVTVLEQRTGPSEHSKGATVHPRTLEVLSALRAADGRGLGDVLADQGRRATGTHFALLPTLLDYSGLPTRYPYVLMVPQSRTELLLLEHLLSRAVPVHYGQRVEQVAQDRDGVRAHVGRAVYRARYLVGADGAHSLVRGQAGIVFPGTGPSLVTFVADARLAHPPGQAVHRWDARSGTLSVLPLPGGLHRLYGAEPRDTGLSAAQAGSRRDAELTEERLRSALRRISGTDYGLRETVWMSKVTDATHTAAQLRAGRVFLAGDAAHTHFPAGGQGLNVGLQDAANLAWKLAAECTGSAAPHIRCGPSGYHAERHPVAAALAHNTLAQTALMYTFTPAGAALRHLISDLLVHEEGAARHLAGWMSGLDVSYPAPLGAHPLAGRRLPAPELLDRLRPGRFLLALRAGSGGELACPTGLFTPEPTSRDFGAAAALVRPDGHIAHAWDHVPDRSTVLAAHAHWTGTSSVRWPTRGAAR</sequence>
<keyword evidence="6" id="KW-1185">Reference proteome</keyword>
<dbReference type="Pfam" id="PF01494">
    <property type="entry name" value="FAD_binding_3"/>
    <property type="match status" value="1"/>
</dbReference>
<dbReference type="InterPro" id="IPR002938">
    <property type="entry name" value="FAD-bd"/>
</dbReference>
<dbReference type="EMBL" id="JBHTCF010000014">
    <property type="protein sequence ID" value="MFC7308164.1"/>
    <property type="molecule type" value="Genomic_DNA"/>
</dbReference>
<evidence type="ECO:0000256" key="1">
    <source>
        <dbReference type="ARBA" id="ARBA00001974"/>
    </source>
</evidence>
<comment type="cofactor">
    <cofactor evidence="1">
        <name>FAD</name>
        <dbReference type="ChEBI" id="CHEBI:57692"/>
    </cofactor>
</comment>
<evidence type="ECO:0000313" key="5">
    <source>
        <dbReference type="EMBL" id="MFC7308164.1"/>
    </source>
</evidence>
<gene>
    <name evidence="5" type="ORF">ACFQVC_28570</name>
</gene>
<dbReference type="PANTHER" id="PTHR43004:SF19">
    <property type="entry name" value="BINDING MONOOXYGENASE, PUTATIVE (JCVI)-RELATED"/>
    <property type="match status" value="1"/>
</dbReference>